<dbReference type="GO" id="GO:0016787">
    <property type="term" value="F:hydrolase activity"/>
    <property type="evidence" value="ECO:0007669"/>
    <property type="project" value="UniProtKB-KW"/>
</dbReference>
<comment type="catalytic activity">
    <reaction evidence="1">
        <text>3',5'-cyclic CMP + H2O = CMP + H(+)</text>
        <dbReference type="Rhea" id="RHEA:72675"/>
        <dbReference type="ChEBI" id="CHEBI:15377"/>
        <dbReference type="ChEBI" id="CHEBI:15378"/>
        <dbReference type="ChEBI" id="CHEBI:58003"/>
        <dbReference type="ChEBI" id="CHEBI:60377"/>
    </reaction>
    <physiologicalReaction direction="left-to-right" evidence="1">
        <dbReference type="Rhea" id="RHEA:72676"/>
    </physiologicalReaction>
</comment>
<proteinExistence type="predicted"/>
<comment type="caution">
    <text evidence="5">The sequence shown here is derived from an EMBL/GenBank/DDBJ whole genome shotgun (WGS) entry which is preliminary data.</text>
</comment>
<dbReference type="EMBL" id="SIRE01000033">
    <property type="protein sequence ID" value="TBL70299.1"/>
    <property type="molecule type" value="Genomic_DNA"/>
</dbReference>
<dbReference type="PANTHER" id="PTHR43546:SF3">
    <property type="entry name" value="UPF0173 METAL-DEPENDENT HYDROLASE MJ1163"/>
    <property type="match status" value="1"/>
</dbReference>
<dbReference type="PANTHER" id="PTHR43546">
    <property type="entry name" value="UPF0173 METAL-DEPENDENT HYDROLASE MJ1163-RELATED"/>
    <property type="match status" value="1"/>
</dbReference>
<gene>
    <name evidence="5" type="ORF">EYB31_33835</name>
</gene>
<dbReference type="Pfam" id="PF12706">
    <property type="entry name" value="Lactamase_B_2"/>
    <property type="match status" value="1"/>
</dbReference>
<feature type="domain" description="Metallo-beta-lactamase" evidence="4">
    <location>
        <begin position="12"/>
        <end position="189"/>
    </location>
</feature>
<dbReference type="InterPro" id="IPR001279">
    <property type="entry name" value="Metallo-B-lactamas"/>
</dbReference>
<dbReference type="SMART" id="SM00849">
    <property type="entry name" value="Lactamase_B"/>
    <property type="match status" value="1"/>
</dbReference>
<keyword evidence="6" id="KW-1185">Reference proteome</keyword>
<keyword evidence="5" id="KW-0378">Hydrolase</keyword>
<dbReference type="OrthoDB" id="9789133at2"/>
<evidence type="ECO:0000256" key="2">
    <source>
        <dbReference type="ARBA" id="ARBA00034301"/>
    </source>
</evidence>
<evidence type="ECO:0000313" key="5">
    <source>
        <dbReference type="EMBL" id="TBL70299.1"/>
    </source>
</evidence>
<sequence>METMTTHIRFLGMAGYEIVSPTHRILIDPFLTGNPSAPMSHEDVEKPDVILVTHAAYDHLGDAPAIAKRTGAPVVCGGDVKAVLLEHGIPHTQIQPTVWGIVVEVGGVIVRPVESHHWSQTQLQNGQYVSGVPMGFIIEPEPGMRIYHCGDTAIFGDMKLIRQLYQPTIGLMGCANGQELLRRAQFPGKLLTGEMSPREAGLASEFLGLKLAIASHYLNLQDETELREVTEFIAAVHEFDTSGTRKAISMEPGEVLELHSDQFV</sequence>
<organism evidence="5 6">
    <name type="scientific">Paenibacillus thalictri</name>
    <dbReference type="NCBI Taxonomy" id="2527873"/>
    <lineage>
        <taxon>Bacteria</taxon>
        <taxon>Bacillati</taxon>
        <taxon>Bacillota</taxon>
        <taxon>Bacilli</taxon>
        <taxon>Bacillales</taxon>
        <taxon>Paenibacillaceae</taxon>
        <taxon>Paenibacillus</taxon>
    </lineage>
</organism>
<dbReference type="Gene3D" id="3.60.15.10">
    <property type="entry name" value="Ribonuclease Z/Hydroxyacylglutathione hydrolase-like"/>
    <property type="match status" value="1"/>
</dbReference>
<evidence type="ECO:0000313" key="6">
    <source>
        <dbReference type="Proteomes" id="UP000293142"/>
    </source>
</evidence>
<accession>A0A4Q9DFQ1</accession>
<dbReference type="Proteomes" id="UP000293142">
    <property type="component" value="Unassembled WGS sequence"/>
</dbReference>
<dbReference type="SUPFAM" id="SSF56281">
    <property type="entry name" value="Metallo-hydrolase/oxidoreductase"/>
    <property type="match status" value="1"/>
</dbReference>
<reference evidence="5 6" key="1">
    <citation type="submission" date="2019-02" db="EMBL/GenBank/DDBJ databases">
        <title>Paenibacillus sp. nov., isolated from surface-sterilized tissue of Thalictrum simplex L.</title>
        <authorList>
            <person name="Tuo L."/>
        </authorList>
    </citation>
    <scope>NUCLEOTIDE SEQUENCE [LARGE SCALE GENOMIC DNA]</scope>
    <source>
        <strain evidence="5 6">N2SHLJ1</strain>
    </source>
</reference>
<comment type="catalytic activity">
    <reaction evidence="3">
        <text>3',5'-cyclic UMP + H2O = UMP + H(+)</text>
        <dbReference type="Rhea" id="RHEA:70575"/>
        <dbReference type="ChEBI" id="CHEBI:15377"/>
        <dbReference type="ChEBI" id="CHEBI:15378"/>
        <dbReference type="ChEBI" id="CHEBI:57865"/>
        <dbReference type="ChEBI" id="CHEBI:184387"/>
    </reaction>
    <physiologicalReaction direction="left-to-right" evidence="3">
        <dbReference type="Rhea" id="RHEA:70576"/>
    </physiologicalReaction>
</comment>
<comment type="function">
    <text evidence="2">Counteracts the endogenous Pycsar antiviral defense system. Phosphodiesterase that enables metal-dependent hydrolysis of host cyclic nucleotide Pycsar defense signals such as cCMP and cUMP.</text>
</comment>
<dbReference type="InterPro" id="IPR050114">
    <property type="entry name" value="UPF0173_UPF0282_UlaG_hydrolase"/>
</dbReference>
<name>A0A4Q9DFQ1_9BACL</name>
<dbReference type="InterPro" id="IPR036866">
    <property type="entry name" value="RibonucZ/Hydroxyglut_hydro"/>
</dbReference>
<dbReference type="AlphaFoldDB" id="A0A4Q9DFQ1"/>
<evidence type="ECO:0000259" key="4">
    <source>
        <dbReference type="SMART" id="SM00849"/>
    </source>
</evidence>
<evidence type="ECO:0000256" key="1">
    <source>
        <dbReference type="ARBA" id="ARBA00034221"/>
    </source>
</evidence>
<evidence type="ECO:0000256" key="3">
    <source>
        <dbReference type="ARBA" id="ARBA00048505"/>
    </source>
</evidence>
<protein>
    <submittedName>
        <fullName evidence="5">MBL fold metallo-hydrolase</fullName>
    </submittedName>
</protein>